<sequence>MHENSKSQVLDVLQLERGTKEGRNKKDEKAQTHQSNPWWYEYRLRNDDEFTDLEKSRKPKLQAELNLRQEPN</sequence>
<dbReference type="AlphaFoldDB" id="A0AAE0ZR21"/>
<evidence type="ECO:0000313" key="2">
    <source>
        <dbReference type="EMBL" id="KAK3774020.1"/>
    </source>
</evidence>
<dbReference type="EMBL" id="JAWDGP010003469">
    <property type="protein sequence ID" value="KAK3774020.1"/>
    <property type="molecule type" value="Genomic_DNA"/>
</dbReference>
<evidence type="ECO:0000256" key="1">
    <source>
        <dbReference type="SAM" id="MobiDB-lite"/>
    </source>
</evidence>
<feature type="compositionally biased region" description="Basic and acidic residues" evidence="1">
    <location>
        <begin position="17"/>
        <end position="31"/>
    </location>
</feature>
<evidence type="ECO:0000313" key="3">
    <source>
        <dbReference type="Proteomes" id="UP001283361"/>
    </source>
</evidence>
<dbReference type="Proteomes" id="UP001283361">
    <property type="component" value="Unassembled WGS sequence"/>
</dbReference>
<feature type="region of interest" description="Disordered" evidence="1">
    <location>
        <begin position="1"/>
        <end position="36"/>
    </location>
</feature>
<keyword evidence="3" id="KW-1185">Reference proteome</keyword>
<proteinExistence type="predicted"/>
<protein>
    <submittedName>
        <fullName evidence="2">Uncharacterized protein</fullName>
    </submittedName>
</protein>
<gene>
    <name evidence="2" type="ORF">RRG08_030102</name>
</gene>
<name>A0AAE0ZR21_9GAST</name>
<comment type="caution">
    <text evidence="2">The sequence shown here is derived from an EMBL/GenBank/DDBJ whole genome shotgun (WGS) entry which is preliminary data.</text>
</comment>
<organism evidence="2 3">
    <name type="scientific">Elysia crispata</name>
    <name type="common">lettuce slug</name>
    <dbReference type="NCBI Taxonomy" id="231223"/>
    <lineage>
        <taxon>Eukaryota</taxon>
        <taxon>Metazoa</taxon>
        <taxon>Spiralia</taxon>
        <taxon>Lophotrochozoa</taxon>
        <taxon>Mollusca</taxon>
        <taxon>Gastropoda</taxon>
        <taxon>Heterobranchia</taxon>
        <taxon>Euthyneura</taxon>
        <taxon>Panpulmonata</taxon>
        <taxon>Sacoglossa</taxon>
        <taxon>Placobranchoidea</taxon>
        <taxon>Plakobranchidae</taxon>
        <taxon>Elysia</taxon>
    </lineage>
</organism>
<reference evidence="2" key="1">
    <citation type="journal article" date="2023" name="G3 (Bethesda)">
        <title>A reference genome for the long-term kleptoplast-retaining sea slug Elysia crispata morphotype clarki.</title>
        <authorList>
            <person name="Eastman K.E."/>
            <person name="Pendleton A.L."/>
            <person name="Shaikh M.A."/>
            <person name="Suttiyut T."/>
            <person name="Ogas R."/>
            <person name="Tomko P."/>
            <person name="Gavelis G."/>
            <person name="Widhalm J.R."/>
            <person name="Wisecaver J.H."/>
        </authorList>
    </citation>
    <scope>NUCLEOTIDE SEQUENCE</scope>
    <source>
        <strain evidence="2">ECLA1</strain>
    </source>
</reference>
<accession>A0AAE0ZR21</accession>